<reference evidence="2 3" key="1">
    <citation type="submission" date="2021-12" db="EMBL/GenBank/DDBJ databases">
        <title>Genome seq of p7.</title>
        <authorList>
            <person name="Seo T."/>
        </authorList>
    </citation>
    <scope>NUCLEOTIDE SEQUENCE [LARGE SCALE GENOMIC DNA]</scope>
    <source>
        <strain evidence="2 3">P7</strain>
    </source>
</reference>
<keyword evidence="1" id="KW-0812">Transmembrane</keyword>
<keyword evidence="3" id="KW-1185">Reference proteome</keyword>
<keyword evidence="1" id="KW-0472">Membrane</keyword>
<feature type="transmembrane region" description="Helical" evidence="1">
    <location>
        <begin position="21"/>
        <end position="39"/>
    </location>
</feature>
<proteinExistence type="predicted"/>
<dbReference type="EMBL" id="JAJTWT010000003">
    <property type="protein sequence ID" value="MCE4537118.1"/>
    <property type="molecule type" value="Genomic_DNA"/>
</dbReference>
<accession>A0ABS8XEX7</accession>
<gene>
    <name evidence="2" type="ORF">LXT12_07635</name>
</gene>
<evidence type="ECO:0000313" key="3">
    <source>
        <dbReference type="Proteomes" id="UP001201463"/>
    </source>
</evidence>
<dbReference type="Proteomes" id="UP001201463">
    <property type="component" value="Unassembled WGS sequence"/>
</dbReference>
<evidence type="ECO:0000313" key="2">
    <source>
        <dbReference type="EMBL" id="MCE4537118.1"/>
    </source>
</evidence>
<sequence length="98" mass="10211">MRLNAKTSRRSKIRGQGMTEYIIIVALIAVAAIGVYNLFGSTVRNQTASMAAALGGAADEAKKANDLGIKNGKAATTEAKNQKGLENFSSAAAVKPEQ</sequence>
<organism evidence="2 3">
    <name type="scientific">Pelomonas caseinilytica</name>
    <dbReference type="NCBI Taxonomy" id="2906763"/>
    <lineage>
        <taxon>Bacteria</taxon>
        <taxon>Pseudomonadati</taxon>
        <taxon>Pseudomonadota</taxon>
        <taxon>Betaproteobacteria</taxon>
        <taxon>Burkholderiales</taxon>
        <taxon>Sphaerotilaceae</taxon>
        <taxon>Roseateles</taxon>
    </lineage>
</organism>
<comment type="caution">
    <text evidence="2">The sequence shown here is derived from an EMBL/GenBank/DDBJ whole genome shotgun (WGS) entry which is preliminary data.</text>
</comment>
<keyword evidence="1" id="KW-1133">Transmembrane helix</keyword>
<evidence type="ECO:0000256" key="1">
    <source>
        <dbReference type="SAM" id="Phobius"/>
    </source>
</evidence>
<name>A0ABS8XEX7_9BURK</name>
<dbReference type="RefSeq" id="WP_233390899.1">
    <property type="nucleotide sequence ID" value="NZ_JAJTWT010000003.1"/>
</dbReference>
<protein>
    <submittedName>
        <fullName evidence="2">Pilus assembly protein</fullName>
    </submittedName>
</protein>